<feature type="region of interest" description="Disordered" evidence="1">
    <location>
        <begin position="653"/>
        <end position="836"/>
    </location>
</feature>
<dbReference type="PANTHER" id="PTHR36489">
    <property type="entry name" value="PROTEIN-COUPLED RECEPTOR GPR1, PUTATIVE-RELATED"/>
    <property type="match status" value="1"/>
</dbReference>
<feature type="compositionally biased region" description="Low complexity" evidence="1">
    <location>
        <begin position="178"/>
        <end position="191"/>
    </location>
</feature>
<keyword evidence="3" id="KW-1185">Reference proteome</keyword>
<protein>
    <recommendedName>
        <fullName evidence="4">Peptidase M10 metallopeptidase domain-containing protein</fullName>
    </recommendedName>
</protein>
<feature type="compositionally biased region" description="Low complexity" evidence="1">
    <location>
        <begin position="653"/>
        <end position="665"/>
    </location>
</feature>
<proteinExistence type="predicted"/>
<feature type="region of interest" description="Disordered" evidence="1">
    <location>
        <begin position="589"/>
        <end position="627"/>
    </location>
</feature>
<dbReference type="PANTHER" id="PTHR36489:SF2">
    <property type="entry name" value="APPLE DOMAIN-CONTAINING PROTEIN"/>
    <property type="match status" value="1"/>
</dbReference>
<feature type="compositionally biased region" description="Polar residues" evidence="1">
    <location>
        <begin position="589"/>
        <end position="607"/>
    </location>
</feature>
<organism evidence="2 3">
    <name type="scientific">Cylindrotheca closterium</name>
    <dbReference type="NCBI Taxonomy" id="2856"/>
    <lineage>
        <taxon>Eukaryota</taxon>
        <taxon>Sar</taxon>
        <taxon>Stramenopiles</taxon>
        <taxon>Ochrophyta</taxon>
        <taxon>Bacillariophyta</taxon>
        <taxon>Bacillariophyceae</taxon>
        <taxon>Bacillariophycidae</taxon>
        <taxon>Bacillariales</taxon>
        <taxon>Bacillariaceae</taxon>
        <taxon>Cylindrotheca</taxon>
    </lineage>
</organism>
<evidence type="ECO:0000313" key="2">
    <source>
        <dbReference type="EMBL" id="CAJ1944455.1"/>
    </source>
</evidence>
<dbReference type="Proteomes" id="UP001295423">
    <property type="component" value="Unassembled WGS sequence"/>
</dbReference>
<feature type="compositionally biased region" description="Polar residues" evidence="1">
    <location>
        <begin position="744"/>
        <end position="760"/>
    </location>
</feature>
<feature type="compositionally biased region" description="Polar residues" evidence="1">
    <location>
        <begin position="206"/>
        <end position="220"/>
    </location>
</feature>
<feature type="compositionally biased region" description="Polar residues" evidence="1">
    <location>
        <begin position="767"/>
        <end position="790"/>
    </location>
</feature>
<feature type="compositionally biased region" description="Polar residues" evidence="1">
    <location>
        <begin position="675"/>
        <end position="712"/>
    </location>
</feature>
<comment type="caution">
    <text evidence="2">The sequence shown here is derived from an EMBL/GenBank/DDBJ whole genome shotgun (WGS) entry which is preliminary data.</text>
</comment>
<feature type="region of interest" description="Disordered" evidence="1">
    <location>
        <begin position="508"/>
        <end position="533"/>
    </location>
</feature>
<feature type="compositionally biased region" description="Polar residues" evidence="1">
    <location>
        <begin position="720"/>
        <end position="736"/>
    </location>
</feature>
<feature type="compositionally biased region" description="Low complexity" evidence="1">
    <location>
        <begin position="54"/>
        <end position="65"/>
    </location>
</feature>
<feature type="compositionally biased region" description="Polar residues" evidence="1">
    <location>
        <begin position="519"/>
        <end position="530"/>
    </location>
</feature>
<feature type="region of interest" description="Disordered" evidence="1">
    <location>
        <begin position="1"/>
        <end position="241"/>
    </location>
</feature>
<evidence type="ECO:0008006" key="4">
    <source>
        <dbReference type="Google" id="ProtNLM"/>
    </source>
</evidence>
<feature type="compositionally biased region" description="Polar residues" evidence="1">
    <location>
        <begin position="799"/>
        <end position="812"/>
    </location>
</feature>
<feature type="region of interest" description="Disordered" evidence="1">
    <location>
        <begin position="256"/>
        <end position="415"/>
    </location>
</feature>
<feature type="compositionally biased region" description="Basic and acidic residues" evidence="1">
    <location>
        <begin position="367"/>
        <end position="384"/>
    </location>
</feature>
<sequence>MQSQNQPPTPQRRQQRPQPLQQPENVGRTKLPAGIMMLSPKDAVSPRPVLGQLSNANNTAPPNNSSDDDSNTNSQFSGTAKSKHSYGVPEASPSPDKIWKTPSAASSQHDSPDLSRYRSQMQSSPSGYPSPTDTDMYMDEEQSTASTATPMEAPTDMYTFATAAASIMQQAREEEDAQSVSDASSAASADATPLKNYRSSAPVPNRNETSVMDSYRNTMLGTPPAPSMMAQTDKYGNDLNPLSPFRTDYTYSEDEDESFLDISSDSSTHHGGLYGSMYTPRPTTTPKPNFPGDRDDTPVKTNISPKLSVVSPYRPGARETPPDESAIDWQNYHDSSPPRGLPSMLGDSGSCDYSGAELESPARFLKSTREEETPVVEEPTKILQEETSAMDKTPEAKEASNQNAPDLDQFYSKPGLESPGERSIVFALDDCKTLAKIPETPGAKSIEFSLDLCQADPELAMKPFLKLSNSKDSTAPEDDILEDGMFKPVVSKKSRSASNGATALFASKKKKGRGDKEASSSPSTGANVQVGSDDDKPKTCCFNFSLRCKLFGILFLALLVAVPMLIGLYRDKTTGDGDFLSEEANNFQATDFPSISPPNVGTETTGAPTIERSTSKRPTNKRTLEPTLPTVETKAPTLTPIADPTLAPVAAQTQTPTQAPTKVQTGLPTTAPVASPTQDPTKRPTSVPTLTTSGVPTAVPTQMPTKRPTSVPTLIASGVPTGTPTEMPTKRPTSVPTLIASGVPTGTPTEMPTKRPTSAPTLAASGVPTQTPTKRPTNVPSLNPSITATAMPTIRETDQATPTPSLSQTRRPTTGAAPIGRPSRPLSDGNAPIGRPSLGSTTTVGMEPEPTLSPIWSALLVDDAVDDTNLGETHWPQFESKDGLRLEILSTLDDQWKPALDTTVSDWNAFGSVELTVAVSPPDEECEPVWGKIKICNDDFGETNWRSSIEVYFRSDNIFSVSIRVNDFYKIDQGWAQYTLCHQLGHAFGLGNALELNCMRPVSLFSDAVSIQLQAPDQSIGELLDDAYGSISGGQRSLQRKMKPVGHFDRVARYHV</sequence>
<evidence type="ECO:0000256" key="1">
    <source>
        <dbReference type="SAM" id="MobiDB-lite"/>
    </source>
</evidence>
<evidence type="ECO:0000313" key="3">
    <source>
        <dbReference type="Proteomes" id="UP001295423"/>
    </source>
</evidence>
<gene>
    <name evidence="2" type="ORF">CYCCA115_LOCUS8896</name>
</gene>
<accession>A0AAD2CTP5</accession>
<feature type="compositionally biased region" description="Polar residues" evidence="1">
    <location>
        <begin position="117"/>
        <end position="133"/>
    </location>
</feature>
<dbReference type="EMBL" id="CAKOGP040001224">
    <property type="protein sequence ID" value="CAJ1944455.1"/>
    <property type="molecule type" value="Genomic_DNA"/>
</dbReference>
<name>A0AAD2CTP5_9STRA</name>
<reference evidence="2" key="1">
    <citation type="submission" date="2023-08" db="EMBL/GenBank/DDBJ databases">
        <authorList>
            <person name="Audoor S."/>
            <person name="Bilcke G."/>
        </authorList>
    </citation>
    <scope>NUCLEOTIDE SEQUENCE</scope>
</reference>
<dbReference type="AlphaFoldDB" id="A0AAD2CTP5"/>